<dbReference type="InterPro" id="IPR002589">
    <property type="entry name" value="Macro_dom"/>
</dbReference>
<dbReference type="RefSeq" id="WP_098006688.1">
    <property type="nucleotide sequence ID" value="NZ_NVMX01000118.1"/>
</dbReference>
<feature type="domain" description="Macro" evidence="2">
    <location>
        <begin position="1"/>
        <end position="163"/>
    </location>
</feature>
<reference evidence="3 4" key="1">
    <citation type="submission" date="2017-09" db="EMBL/GenBank/DDBJ databases">
        <title>Large-scale bioinformatics analysis of Bacillus genomes uncovers conserved roles of natural products in bacterial physiology.</title>
        <authorList>
            <consortium name="Agbiome Team Llc"/>
            <person name="Bleich R.M."/>
            <person name="Grubbs K.J."/>
            <person name="Santa Maria K.C."/>
            <person name="Allen S.E."/>
            <person name="Farag S."/>
            <person name="Shank E.A."/>
            <person name="Bowers A."/>
        </authorList>
    </citation>
    <scope>NUCLEOTIDE SEQUENCE [LARGE SCALE GENOMIC DNA]</scope>
    <source>
        <strain evidence="3 4">AFS092789</strain>
    </source>
</reference>
<comment type="catalytic activity">
    <reaction evidence="1">
        <text>an N-(ADP-alpha-D-ribosyl)-thymidine in DNA + H2O = a thymidine in DNA + ADP-D-ribose</text>
        <dbReference type="Rhea" id="RHEA:71655"/>
        <dbReference type="Rhea" id="RHEA-COMP:13556"/>
        <dbReference type="Rhea" id="RHEA-COMP:18051"/>
        <dbReference type="ChEBI" id="CHEBI:15377"/>
        <dbReference type="ChEBI" id="CHEBI:57967"/>
        <dbReference type="ChEBI" id="CHEBI:137386"/>
        <dbReference type="ChEBI" id="CHEBI:191199"/>
    </reaction>
    <physiologicalReaction direction="left-to-right" evidence="1">
        <dbReference type="Rhea" id="RHEA:71656"/>
    </physiologicalReaction>
</comment>
<dbReference type="InterPro" id="IPR043472">
    <property type="entry name" value="Macro_dom-like"/>
</dbReference>
<dbReference type="AlphaFoldDB" id="A0A9X6XVF0"/>
<dbReference type="Gene3D" id="3.40.220.10">
    <property type="entry name" value="Leucine Aminopeptidase, subunit E, domain 1"/>
    <property type="match status" value="1"/>
</dbReference>
<dbReference type="SUPFAM" id="SSF52949">
    <property type="entry name" value="Macro domain-like"/>
    <property type="match status" value="1"/>
</dbReference>
<gene>
    <name evidence="3" type="ORF">CON36_32080</name>
</gene>
<evidence type="ECO:0000313" key="3">
    <source>
        <dbReference type="EMBL" id="PDZ94760.1"/>
    </source>
</evidence>
<evidence type="ECO:0000256" key="1">
    <source>
        <dbReference type="ARBA" id="ARBA00035885"/>
    </source>
</evidence>
<dbReference type="EMBL" id="NVMX01000118">
    <property type="protein sequence ID" value="PDZ94760.1"/>
    <property type="molecule type" value="Genomic_DNA"/>
</dbReference>
<accession>A0A9X6XVF0</accession>
<dbReference type="PANTHER" id="PTHR12521:SF0">
    <property type="entry name" value="ADP-RIBOSE GLYCOHYDROLASE OARD1"/>
    <property type="match status" value="1"/>
</dbReference>
<dbReference type="PROSITE" id="PS51154">
    <property type="entry name" value="MACRO"/>
    <property type="match status" value="1"/>
</dbReference>
<protein>
    <submittedName>
        <fullName evidence="3">Appr-1-p processing protein</fullName>
    </submittedName>
</protein>
<dbReference type="Proteomes" id="UP000219922">
    <property type="component" value="Unassembled WGS sequence"/>
</dbReference>
<proteinExistence type="predicted"/>
<evidence type="ECO:0000259" key="2">
    <source>
        <dbReference type="PROSITE" id="PS51154"/>
    </source>
</evidence>
<evidence type="ECO:0000313" key="4">
    <source>
        <dbReference type="Proteomes" id="UP000219922"/>
    </source>
</evidence>
<dbReference type="SMART" id="SM00506">
    <property type="entry name" value="A1pp"/>
    <property type="match status" value="1"/>
</dbReference>
<dbReference type="GO" id="GO:0140291">
    <property type="term" value="P:peptidyl-glutamate ADP-deribosylation"/>
    <property type="evidence" value="ECO:0007669"/>
    <property type="project" value="TreeGrafter"/>
</dbReference>
<sequence>MLTIILGDITKAKKVDYICNAANGIGPMIAGVAGAIKKAGGRTIELEAVKTCLLQNPKSGDVYVTKAGELPYKNIVHLVTMKLPGMPSNYKTIEKCLTSLVTYCRQNDISKIALPGLGTGVGKLDKKKVSNIYKQILEPVEDIDFVVYGMDEEFIHSFFRENE</sequence>
<dbReference type="InterPro" id="IPR050892">
    <property type="entry name" value="ADP-ribose_metab_enzymes"/>
</dbReference>
<dbReference type="Pfam" id="PF01661">
    <property type="entry name" value="Macro"/>
    <property type="match status" value="1"/>
</dbReference>
<name>A0A9X6XVF0_BACCE</name>
<comment type="caution">
    <text evidence="3">The sequence shown here is derived from an EMBL/GenBank/DDBJ whole genome shotgun (WGS) entry which is preliminary data.</text>
</comment>
<organism evidence="3 4">
    <name type="scientific">Bacillus cereus</name>
    <dbReference type="NCBI Taxonomy" id="1396"/>
    <lineage>
        <taxon>Bacteria</taxon>
        <taxon>Bacillati</taxon>
        <taxon>Bacillota</taxon>
        <taxon>Bacilli</taxon>
        <taxon>Bacillales</taxon>
        <taxon>Bacillaceae</taxon>
        <taxon>Bacillus</taxon>
        <taxon>Bacillus cereus group</taxon>
    </lineage>
</organism>
<dbReference type="PANTHER" id="PTHR12521">
    <property type="entry name" value="PROTEIN C6ORF130"/>
    <property type="match status" value="1"/>
</dbReference>